<organism evidence="3 4">
    <name type="scientific">Marinifilum caeruleilacunae</name>
    <dbReference type="NCBI Taxonomy" id="2499076"/>
    <lineage>
        <taxon>Bacteria</taxon>
        <taxon>Pseudomonadati</taxon>
        <taxon>Bacteroidota</taxon>
        <taxon>Bacteroidia</taxon>
        <taxon>Marinilabiliales</taxon>
        <taxon>Marinifilaceae</taxon>
    </lineage>
</organism>
<dbReference type="Pfam" id="PF09986">
    <property type="entry name" value="DUF2225"/>
    <property type="match status" value="1"/>
</dbReference>
<dbReference type="Gene3D" id="1.25.40.10">
    <property type="entry name" value="Tetratricopeptide repeat domain"/>
    <property type="match status" value="1"/>
</dbReference>
<dbReference type="SUPFAM" id="SSF48452">
    <property type="entry name" value="TPR-like"/>
    <property type="match status" value="1"/>
</dbReference>
<evidence type="ECO:0000313" key="4">
    <source>
        <dbReference type="Proteomes" id="UP000732105"/>
    </source>
</evidence>
<protein>
    <submittedName>
        <fullName evidence="3">DUF2225 domain-containing protein</fullName>
    </submittedName>
</protein>
<evidence type="ECO:0000313" key="3">
    <source>
        <dbReference type="EMBL" id="NOU58450.1"/>
    </source>
</evidence>
<keyword evidence="4" id="KW-1185">Reference proteome</keyword>
<feature type="signal peptide" evidence="2">
    <location>
        <begin position="1"/>
        <end position="36"/>
    </location>
</feature>
<accession>A0ABX1WQT9</accession>
<dbReference type="InterPro" id="IPR018708">
    <property type="entry name" value="DUF2225"/>
</dbReference>
<dbReference type="InterPro" id="IPR019734">
    <property type="entry name" value="TPR_rpt"/>
</dbReference>
<evidence type="ECO:0000256" key="1">
    <source>
        <dbReference type="PROSITE-ProRule" id="PRU00339"/>
    </source>
</evidence>
<sequence>MLFIFSENKNTPKKFTQMKKLLLILFLMITTSGAFADTYYQDSLKCPLCDKIFEITEMGSMSSFGSTYDFQKQGAVGDYYKLMVKSCPCCRFSGYTSDFLNFSNHSDTINLIKHALVKYDTIEMTDITECELAADLYKCLGRSKANIGQLYLNASYLLRSDSTKTNQRIQMQDSAAVFFIKALSMEEFAPNQIATIEYLIAEMYRRTGKFEKAIVYYDKAINNKEQADWIKEIATKQRILAIKEDDNNEI</sequence>
<dbReference type="EMBL" id="RZNH01000001">
    <property type="protein sequence ID" value="NOU58450.1"/>
    <property type="molecule type" value="Genomic_DNA"/>
</dbReference>
<feature type="repeat" description="TPR" evidence="1">
    <location>
        <begin position="194"/>
        <end position="227"/>
    </location>
</feature>
<evidence type="ECO:0000256" key="2">
    <source>
        <dbReference type="SAM" id="SignalP"/>
    </source>
</evidence>
<dbReference type="PROSITE" id="PS50005">
    <property type="entry name" value="TPR"/>
    <property type="match status" value="1"/>
</dbReference>
<keyword evidence="1" id="KW-0802">TPR repeat</keyword>
<dbReference type="InterPro" id="IPR011990">
    <property type="entry name" value="TPR-like_helical_dom_sf"/>
</dbReference>
<reference evidence="3 4" key="1">
    <citation type="submission" date="2018-12" db="EMBL/GenBank/DDBJ databases">
        <title>Marinifilum JC070 sp. nov., a marine bacterium isolated from Yongle Blue Hole in the South China Sea.</title>
        <authorList>
            <person name="Fu T."/>
        </authorList>
    </citation>
    <scope>NUCLEOTIDE SEQUENCE [LARGE SCALE GENOMIC DNA]</scope>
    <source>
        <strain evidence="3 4">JC070</strain>
    </source>
</reference>
<name>A0ABX1WQT9_9BACT</name>
<feature type="chain" id="PRO_5046796790" evidence="2">
    <location>
        <begin position="37"/>
        <end position="250"/>
    </location>
</feature>
<proteinExistence type="predicted"/>
<dbReference type="Proteomes" id="UP000732105">
    <property type="component" value="Unassembled WGS sequence"/>
</dbReference>
<keyword evidence="2" id="KW-0732">Signal</keyword>
<gene>
    <name evidence="3" type="ORF">ELS83_01375</name>
</gene>
<comment type="caution">
    <text evidence="3">The sequence shown here is derived from an EMBL/GenBank/DDBJ whole genome shotgun (WGS) entry which is preliminary data.</text>
</comment>